<proteinExistence type="predicted"/>
<evidence type="ECO:0008006" key="2">
    <source>
        <dbReference type="Google" id="ProtNLM"/>
    </source>
</evidence>
<name>A0A3B0SUN4_9ZZZZ</name>
<protein>
    <recommendedName>
        <fullName evidence="2">DUF2336 domain-containing protein</fullName>
    </recommendedName>
</protein>
<accession>A0A3B0SUN4</accession>
<gene>
    <name evidence="1" type="ORF">MNBD_ALPHA04-980</name>
</gene>
<reference evidence="1" key="1">
    <citation type="submission" date="2018-06" db="EMBL/GenBank/DDBJ databases">
        <authorList>
            <person name="Zhirakovskaya E."/>
        </authorList>
    </citation>
    <scope>NUCLEOTIDE SEQUENCE</scope>
</reference>
<sequence>MGERALRMTGNDRNRLTQLAMEASRNSASIHRDLAALLFPMSNVSFTDRMLSNIRQSLLKLVSEIESELCRIAVNQPGSSNEILLDMGNAKRGSSYDLLKEAGLLRDQDLLEFLHCRAQEHELNVQMTRTIPQEQLDTAFHQYLDHENSAIADAAMAMFVARSKTCDPDGQIQLTAIHLPAELFHKITWHVVAAVKNLSGADVDQLSFAAQKLLAQHEEGSSLQNRTLRLAQLLVKPNSEDPQLETAGLDLFLAQISIGSGLSVDQLLSFTNEPGMARFVIAMRSLDLSYHAASSGFTILNGGDAVLTAAAYEEIDSEDARCLVKNWAMNSSYQYALEALGNQRFP</sequence>
<organism evidence="1">
    <name type="scientific">hydrothermal vent metagenome</name>
    <dbReference type="NCBI Taxonomy" id="652676"/>
    <lineage>
        <taxon>unclassified sequences</taxon>
        <taxon>metagenomes</taxon>
        <taxon>ecological metagenomes</taxon>
    </lineage>
</organism>
<dbReference type="EMBL" id="UOEF01000392">
    <property type="protein sequence ID" value="VAW04119.1"/>
    <property type="molecule type" value="Genomic_DNA"/>
</dbReference>
<evidence type="ECO:0000313" key="1">
    <source>
        <dbReference type="EMBL" id="VAW04119.1"/>
    </source>
</evidence>
<dbReference type="AlphaFoldDB" id="A0A3B0SUN4"/>